<evidence type="ECO:0000313" key="1">
    <source>
        <dbReference type="EMBL" id="KAJ7612306.1"/>
    </source>
</evidence>
<accession>A0AAD7B6U8</accession>
<proteinExistence type="predicted"/>
<dbReference type="AlphaFoldDB" id="A0AAD7B6U8"/>
<organism evidence="1 2">
    <name type="scientific">Roridomyces roridus</name>
    <dbReference type="NCBI Taxonomy" id="1738132"/>
    <lineage>
        <taxon>Eukaryota</taxon>
        <taxon>Fungi</taxon>
        <taxon>Dikarya</taxon>
        <taxon>Basidiomycota</taxon>
        <taxon>Agaricomycotina</taxon>
        <taxon>Agaricomycetes</taxon>
        <taxon>Agaricomycetidae</taxon>
        <taxon>Agaricales</taxon>
        <taxon>Marasmiineae</taxon>
        <taxon>Mycenaceae</taxon>
        <taxon>Roridomyces</taxon>
    </lineage>
</organism>
<evidence type="ECO:0000313" key="2">
    <source>
        <dbReference type="Proteomes" id="UP001221142"/>
    </source>
</evidence>
<sequence length="145" mass="15953">MSIRRFKGRSRTWQVLGSTTGVDDCAPAPPVKKLRLGPMKLAQYQDNRAIQRKETWDVMSTTNRQNLLALQEMAAAPEFDASNAPDLLTVAGVLDGTHEAQSVMLVGTMGVKRWRTSLSLQNGQGLDARIQEPAVTKSTNSKQQD</sequence>
<dbReference type="EMBL" id="JARKIF010000031">
    <property type="protein sequence ID" value="KAJ7612306.1"/>
    <property type="molecule type" value="Genomic_DNA"/>
</dbReference>
<keyword evidence="2" id="KW-1185">Reference proteome</keyword>
<name>A0AAD7B6U8_9AGAR</name>
<comment type="caution">
    <text evidence="1">The sequence shown here is derived from an EMBL/GenBank/DDBJ whole genome shotgun (WGS) entry which is preliminary data.</text>
</comment>
<gene>
    <name evidence="1" type="ORF">FB45DRAFT_1037227</name>
</gene>
<dbReference type="Proteomes" id="UP001221142">
    <property type="component" value="Unassembled WGS sequence"/>
</dbReference>
<protein>
    <submittedName>
        <fullName evidence="1">Uncharacterized protein</fullName>
    </submittedName>
</protein>
<reference evidence="1" key="1">
    <citation type="submission" date="2023-03" db="EMBL/GenBank/DDBJ databases">
        <title>Massive genome expansion in bonnet fungi (Mycena s.s.) driven by repeated elements and novel gene families across ecological guilds.</title>
        <authorList>
            <consortium name="Lawrence Berkeley National Laboratory"/>
            <person name="Harder C.B."/>
            <person name="Miyauchi S."/>
            <person name="Viragh M."/>
            <person name="Kuo A."/>
            <person name="Thoen E."/>
            <person name="Andreopoulos B."/>
            <person name="Lu D."/>
            <person name="Skrede I."/>
            <person name="Drula E."/>
            <person name="Henrissat B."/>
            <person name="Morin E."/>
            <person name="Kohler A."/>
            <person name="Barry K."/>
            <person name="LaButti K."/>
            <person name="Morin E."/>
            <person name="Salamov A."/>
            <person name="Lipzen A."/>
            <person name="Mereny Z."/>
            <person name="Hegedus B."/>
            <person name="Baldrian P."/>
            <person name="Stursova M."/>
            <person name="Weitz H."/>
            <person name="Taylor A."/>
            <person name="Grigoriev I.V."/>
            <person name="Nagy L.G."/>
            <person name="Martin F."/>
            <person name="Kauserud H."/>
        </authorList>
    </citation>
    <scope>NUCLEOTIDE SEQUENCE</scope>
    <source>
        <strain evidence="1">9284</strain>
    </source>
</reference>